<dbReference type="AlphaFoldDB" id="F7NDB1"/>
<dbReference type="PANTHER" id="PTHR43280:SF27">
    <property type="entry name" value="TRANSCRIPTIONAL REGULATOR MTLR"/>
    <property type="match status" value="1"/>
</dbReference>
<dbReference type="PROSITE" id="PS01124">
    <property type="entry name" value="HTH_ARAC_FAMILY_2"/>
    <property type="match status" value="1"/>
</dbReference>
<dbReference type="PROSITE" id="PS00041">
    <property type="entry name" value="HTH_ARAC_FAMILY_1"/>
    <property type="match status" value="1"/>
</dbReference>
<evidence type="ECO:0000256" key="1">
    <source>
        <dbReference type="ARBA" id="ARBA00023015"/>
    </source>
</evidence>
<dbReference type="GO" id="GO:0043565">
    <property type="term" value="F:sequence-specific DNA binding"/>
    <property type="evidence" value="ECO:0007669"/>
    <property type="project" value="InterPro"/>
</dbReference>
<evidence type="ECO:0000313" key="5">
    <source>
        <dbReference type="EMBL" id="EGO65943.1"/>
    </source>
</evidence>
<proteinExistence type="predicted"/>
<dbReference type="RefSeq" id="WP_004091578.1">
    <property type="nucleotide sequence ID" value="NZ_AFGF01000005.1"/>
</dbReference>
<keyword evidence="6" id="KW-1185">Reference proteome</keyword>
<dbReference type="Proteomes" id="UP000003240">
    <property type="component" value="Unassembled WGS sequence"/>
</dbReference>
<dbReference type="InterPro" id="IPR018060">
    <property type="entry name" value="HTH_AraC"/>
</dbReference>
<evidence type="ECO:0000313" key="6">
    <source>
        <dbReference type="Proteomes" id="UP000003240"/>
    </source>
</evidence>
<evidence type="ECO:0000256" key="2">
    <source>
        <dbReference type="ARBA" id="ARBA00023125"/>
    </source>
</evidence>
<dbReference type="Gene3D" id="2.60.120.10">
    <property type="entry name" value="Jelly Rolls"/>
    <property type="match status" value="1"/>
</dbReference>
<dbReference type="GO" id="GO:0003700">
    <property type="term" value="F:DNA-binding transcription factor activity"/>
    <property type="evidence" value="ECO:0007669"/>
    <property type="project" value="InterPro"/>
</dbReference>
<dbReference type="InterPro" id="IPR009057">
    <property type="entry name" value="Homeodomain-like_sf"/>
</dbReference>
<dbReference type="eggNOG" id="COG1917">
    <property type="taxonomic scope" value="Bacteria"/>
</dbReference>
<organism evidence="5 6">
    <name type="scientific">Acetonema longum DSM 6540</name>
    <dbReference type="NCBI Taxonomy" id="1009370"/>
    <lineage>
        <taxon>Bacteria</taxon>
        <taxon>Bacillati</taxon>
        <taxon>Bacillota</taxon>
        <taxon>Negativicutes</taxon>
        <taxon>Acetonemataceae</taxon>
        <taxon>Acetonema</taxon>
    </lineage>
</organism>
<dbReference type="InterPro" id="IPR018062">
    <property type="entry name" value="HTH_AraC-typ_CS"/>
</dbReference>
<dbReference type="SMART" id="SM00342">
    <property type="entry name" value="HTH_ARAC"/>
    <property type="match status" value="1"/>
</dbReference>
<dbReference type="eggNOG" id="COG2207">
    <property type="taxonomic scope" value="Bacteria"/>
</dbReference>
<comment type="caution">
    <text evidence="5">The sequence shown here is derived from an EMBL/GenBank/DDBJ whole genome shotgun (WGS) entry which is preliminary data.</text>
</comment>
<dbReference type="SUPFAM" id="SSF46689">
    <property type="entry name" value="Homeodomain-like"/>
    <property type="match status" value="2"/>
</dbReference>
<protein>
    <submittedName>
        <fullName evidence="5">Transcriptional regulator, AraC family protein</fullName>
    </submittedName>
</protein>
<sequence>MKDIHDIKFQNGTKQELLSDLTPDFPYIASRVELDKFTGCFVPWHWHKEVELFYLQSGVLEYYTSKGKTVFPAGSGGLINSNILHMTRAQDSMNTVQFLHIFDTSFIAGKQGSRMEQRYITPIIAAPQIEIIALYPDHLAQIQLLNKIHESFNLSESDFGYEMKLRAILSDIWLHLLTMSLSSLEKKGHYNKINDKIKLMMIYIHEHYAEKISIAEIAAAAFSSERECFRAFRHCLHMTPAEYIKSYRLQMACSMLAESRESITGISHACGLGSSSYFGQVFREHIGCTPIEYRKKWRNSDI</sequence>
<dbReference type="STRING" id="1009370.ALO_00090"/>
<name>F7NDB1_9FIRM</name>
<reference evidence="5 6" key="1">
    <citation type="journal article" date="2011" name="EMBO J.">
        <title>Structural diversity of bacterial flagellar motors.</title>
        <authorList>
            <person name="Chen S."/>
            <person name="Beeby M."/>
            <person name="Murphy G.E."/>
            <person name="Leadbetter J.R."/>
            <person name="Hendrixson D.R."/>
            <person name="Briegel A."/>
            <person name="Li Z."/>
            <person name="Shi J."/>
            <person name="Tocheva E.I."/>
            <person name="Muller A."/>
            <person name="Dobro M.J."/>
            <person name="Jensen G.J."/>
        </authorList>
    </citation>
    <scope>NUCLEOTIDE SEQUENCE [LARGE SCALE GENOMIC DNA]</scope>
    <source>
        <strain evidence="5 6">DSM 6540</strain>
    </source>
</reference>
<accession>F7NDB1</accession>
<keyword evidence="2" id="KW-0238">DNA-binding</keyword>
<keyword evidence="3" id="KW-0804">Transcription</keyword>
<dbReference type="SUPFAM" id="SSF51182">
    <property type="entry name" value="RmlC-like cupins"/>
    <property type="match status" value="1"/>
</dbReference>
<gene>
    <name evidence="5" type="ORF">ALO_00090</name>
</gene>
<dbReference type="Pfam" id="PF12833">
    <property type="entry name" value="HTH_18"/>
    <property type="match status" value="1"/>
</dbReference>
<dbReference type="EMBL" id="AFGF01000005">
    <property type="protein sequence ID" value="EGO65943.1"/>
    <property type="molecule type" value="Genomic_DNA"/>
</dbReference>
<dbReference type="Gene3D" id="1.10.10.60">
    <property type="entry name" value="Homeodomain-like"/>
    <property type="match status" value="2"/>
</dbReference>
<dbReference type="PANTHER" id="PTHR43280">
    <property type="entry name" value="ARAC-FAMILY TRANSCRIPTIONAL REGULATOR"/>
    <property type="match status" value="1"/>
</dbReference>
<keyword evidence="1" id="KW-0805">Transcription regulation</keyword>
<evidence type="ECO:0000259" key="4">
    <source>
        <dbReference type="PROSITE" id="PS01124"/>
    </source>
</evidence>
<evidence type="ECO:0000256" key="3">
    <source>
        <dbReference type="ARBA" id="ARBA00023163"/>
    </source>
</evidence>
<dbReference type="CDD" id="cd02208">
    <property type="entry name" value="cupin_RmlC-like"/>
    <property type="match status" value="1"/>
</dbReference>
<dbReference type="OrthoDB" id="9791615at2"/>
<dbReference type="InterPro" id="IPR011051">
    <property type="entry name" value="RmlC_Cupin_sf"/>
</dbReference>
<dbReference type="InterPro" id="IPR014710">
    <property type="entry name" value="RmlC-like_jellyroll"/>
</dbReference>
<feature type="domain" description="HTH araC/xylS-type" evidence="4">
    <location>
        <begin position="198"/>
        <end position="296"/>
    </location>
</feature>